<accession>A0ABR7TX22</accession>
<evidence type="ECO:0000256" key="1">
    <source>
        <dbReference type="SAM" id="Phobius"/>
    </source>
</evidence>
<evidence type="ECO:0000313" key="3">
    <source>
        <dbReference type="EMBL" id="MBC9934182.1"/>
    </source>
</evidence>
<keyword evidence="1" id="KW-1133">Transmembrane helix</keyword>
<dbReference type="EMBL" id="JACVFC010000005">
    <property type="protein sequence ID" value="MBC9934182.1"/>
    <property type="molecule type" value="Genomic_DNA"/>
</dbReference>
<keyword evidence="1" id="KW-0472">Membrane</keyword>
<keyword evidence="1" id="KW-0812">Transmembrane</keyword>
<protein>
    <recommendedName>
        <fullName evidence="5">VWA domain-containing protein</fullName>
    </recommendedName>
</protein>
<keyword evidence="2" id="KW-0732">Signal</keyword>
<comment type="caution">
    <text evidence="3">The sequence shown here is derived from an EMBL/GenBank/DDBJ whole genome shotgun (WGS) entry which is preliminary data.</text>
</comment>
<feature type="chain" id="PRO_5045400345" description="VWA domain-containing protein" evidence="2">
    <location>
        <begin position="20"/>
        <end position="474"/>
    </location>
</feature>
<keyword evidence="4" id="KW-1185">Reference proteome</keyword>
<dbReference type="RefSeq" id="WP_188091300.1">
    <property type="nucleotide sequence ID" value="NZ_JACVFC010000005.1"/>
</dbReference>
<evidence type="ECO:0000313" key="4">
    <source>
        <dbReference type="Proteomes" id="UP000659124"/>
    </source>
</evidence>
<reference evidence="3 4" key="1">
    <citation type="submission" date="2020-09" db="EMBL/GenBank/DDBJ databases">
        <title>Genome sequences of type strains of Chitinophaga qingshengii and Chitinophaga varians.</title>
        <authorList>
            <person name="Kittiwongwattana C."/>
        </authorList>
    </citation>
    <scope>NUCLEOTIDE SEQUENCE [LARGE SCALE GENOMIC DNA]</scope>
    <source>
        <strain evidence="3 4">JCM 30026</strain>
    </source>
</reference>
<proteinExistence type="predicted"/>
<gene>
    <name evidence="3" type="ORF">ICL07_27595</name>
</gene>
<dbReference type="Proteomes" id="UP000659124">
    <property type="component" value="Unassembled WGS sequence"/>
</dbReference>
<feature type="transmembrane region" description="Helical" evidence="1">
    <location>
        <begin position="453"/>
        <end position="471"/>
    </location>
</feature>
<dbReference type="PROSITE" id="PS51257">
    <property type="entry name" value="PROKAR_LIPOPROTEIN"/>
    <property type="match status" value="1"/>
</dbReference>
<evidence type="ECO:0008006" key="5">
    <source>
        <dbReference type="Google" id="ProtNLM"/>
    </source>
</evidence>
<name>A0ABR7TX22_9BACT</name>
<organism evidence="3 4">
    <name type="scientific">Chitinophaga qingshengii</name>
    <dbReference type="NCBI Taxonomy" id="1569794"/>
    <lineage>
        <taxon>Bacteria</taxon>
        <taxon>Pseudomonadati</taxon>
        <taxon>Bacteroidota</taxon>
        <taxon>Chitinophagia</taxon>
        <taxon>Chitinophagales</taxon>
        <taxon>Chitinophagaceae</taxon>
        <taxon>Chitinophaga</taxon>
    </lineage>
</organism>
<evidence type="ECO:0000256" key="2">
    <source>
        <dbReference type="SAM" id="SignalP"/>
    </source>
</evidence>
<sequence>MLKLPKVISVVCGVIFMLAACKSNSGNRARQQVPITDSITETPAVTEGPVKPATYKVFIENSGSMNGYVNVNSAFKNAVMGYITDLKTKDVAGQLNIYYINKQVCPQKENALPDEIKNFFQNLNPVSFNNSGCGTSTSYIPEIIRHVVDSIKTDVNILISDFIFSDADGTSPAYLEAAQHTLKLYLAEALKSQDFATVIVKLHSNFDGKYYIESKRPAVVDFTGRPISRPYYMVIFGKPERLRPMLDKIDFTQYNGYENACYLFPPGKQKINAKIVLNDKIGNFKVAFPATNLVVNHASTGKDRNDDSDKFQFSLAANLGYLKTDKQYLLDVSQYQVPDNYRLVSVKETGPLAGPGLEGYTHLFTLQTTALQPNQEVYIRLKPKLPDWVAASSTNDDSRPADSLQQRQTFGFAYLIKGMAGAYTNHYADAAQFALQVKVSKDEAGKSNSRGGFPWWIVGAIVLVLGGIFIMKRR</sequence>
<feature type="signal peptide" evidence="2">
    <location>
        <begin position="1"/>
        <end position="19"/>
    </location>
</feature>